<dbReference type="SUPFAM" id="SSF49344">
    <property type="entry name" value="CBD9-like"/>
    <property type="match status" value="1"/>
</dbReference>
<evidence type="ECO:0000313" key="14">
    <source>
        <dbReference type="EMBL" id="MBR1140875.1"/>
    </source>
</evidence>
<keyword evidence="15" id="KW-1185">Reference proteome</keyword>
<dbReference type="Pfam" id="PF09459">
    <property type="entry name" value="EB_dh"/>
    <property type="match status" value="1"/>
</dbReference>
<dbReference type="Pfam" id="PF01292">
    <property type="entry name" value="Ni_hydr_CYTB"/>
    <property type="match status" value="1"/>
</dbReference>
<feature type="compositionally biased region" description="Basic and acidic residues" evidence="11">
    <location>
        <begin position="228"/>
        <end position="240"/>
    </location>
</feature>
<dbReference type="SMART" id="SM00887">
    <property type="entry name" value="EB_dh"/>
    <property type="match status" value="1"/>
</dbReference>
<feature type="transmembrane region" description="Helical" evidence="12">
    <location>
        <begin position="12"/>
        <end position="32"/>
    </location>
</feature>
<evidence type="ECO:0000256" key="3">
    <source>
        <dbReference type="ARBA" id="ARBA00022475"/>
    </source>
</evidence>
<evidence type="ECO:0000256" key="7">
    <source>
        <dbReference type="ARBA" id="ARBA00022982"/>
    </source>
</evidence>
<evidence type="ECO:0000256" key="6">
    <source>
        <dbReference type="ARBA" id="ARBA00022723"/>
    </source>
</evidence>
<keyword evidence="9" id="KW-0408">Iron</keyword>
<evidence type="ECO:0000256" key="2">
    <source>
        <dbReference type="ARBA" id="ARBA00022448"/>
    </source>
</evidence>
<feature type="compositionally biased region" description="Low complexity" evidence="11">
    <location>
        <begin position="241"/>
        <end position="252"/>
    </location>
</feature>
<keyword evidence="2" id="KW-0813">Transport</keyword>
<dbReference type="RefSeq" id="WP_172242750.1">
    <property type="nucleotide sequence ID" value="NZ_JABFDP010000043.1"/>
</dbReference>
<evidence type="ECO:0000256" key="1">
    <source>
        <dbReference type="ARBA" id="ARBA00004651"/>
    </source>
</evidence>
<reference evidence="15" key="1">
    <citation type="journal article" date="2021" name="ISME J.">
        <title>Evolutionary origin and ecological implication of a unique nif island in free-living Bradyrhizobium lineages.</title>
        <authorList>
            <person name="Tao J."/>
        </authorList>
    </citation>
    <scope>NUCLEOTIDE SEQUENCE [LARGE SCALE GENOMIC DNA]</scope>
    <source>
        <strain evidence="15">SZCCT0094</strain>
    </source>
</reference>
<dbReference type="SUPFAM" id="SSF81342">
    <property type="entry name" value="Transmembrane di-heme cytochromes"/>
    <property type="match status" value="1"/>
</dbReference>
<evidence type="ECO:0000256" key="10">
    <source>
        <dbReference type="ARBA" id="ARBA00023136"/>
    </source>
</evidence>
<dbReference type="InterPro" id="IPR019020">
    <property type="entry name" value="Cyt-c552/DMSO_Rdtase_haem-bd"/>
</dbReference>
<dbReference type="Gene3D" id="1.20.950.20">
    <property type="entry name" value="Transmembrane di-heme cytochromes, Chain C"/>
    <property type="match status" value="1"/>
</dbReference>
<keyword evidence="8 12" id="KW-1133">Transmembrane helix</keyword>
<evidence type="ECO:0000256" key="12">
    <source>
        <dbReference type="SAM" id="Phobius"/>
    </source>
</evidence>
<dbReference type="InterPro" id="IPR016174">
    <property type="entry name" value="Di-haem_cyt_TM"/>
</dbReference>
<feature type="transmembrane region" description="Helical" evidence="12">
    <location>
        <begin position="108"/>
        <end position="132"/>
    </location>
</feature>
<dbReference type="Gene3D" id="2.60.40.1190">
    <property type="match status" value="1"/>
</dbReference>
<feature type="transmembrane region" description="Helical" evidence="12">
    <location>
        <begin position="269"/>
        <end position="290"/>
    </location>
</feature>
<evidence type="ECO:0000256" key="11">
    <source>
        <dbReference type="SAM" id="MobiDB-lite"/>
    </source>
</evidence>
<keyword evidence="4" id="KW-0349">Heme</keyword>
<sequence>MKVRKTDYGTIILHWTLVAATVVAFLTGLRMATEAPNHAWIANNLDWLLPRHRTWTWHMPAGVVLASVAVAYMIYISKSGLGRRVTIDKMRFKGLLGRRPARLGSISVMLHWVLFIAMAILIVTGGMLFFGVASGYVTMMIHWYATWVIPVFVVMHVLVHFSIGGKMQLYRVFRPAPLPPPPPKLDPVELLTMLVEQSEKLEEAEAPPKKKPAPAARPPMREPMPAPRRMEEPPRVRAETRPAPGRMRAPAPTKGNSRRRNPSFQANPFVVATAAAIVIGSAMFAADYYAEDTVTVYRIASSDAPTLDGDSSDRVWRNIQPHMVTTNQGDNFDGTGESRVWIKAAHDGTWVYFLVIWEDPTRSLKQLPLIKKADGWHMLHNGFEKGDENDFNEDKFSLLFTTLPITLAADRTFHMSAQPMPDKPATLSGRGIHYTPAPNLYADAWLWKATSGGPTGWMDDDHFGPPAEPTPDQVKGLTPYKGGFAPDPGTANYSDNFVIDREAARLGNRGVRPKRLPKDIAAMTAAMGEISLDPNIGESEGARWFMTEAESVPYSAEADAQTPIGTVVPGVIVNGEFTGDRADIRCAARWAAGHWTLEIARKLDTHSKYDVPIKNGVFMRVAAFDHTQIRHTRQIRPMRLEVQ</sequence>
<keyword evidence="7" id="KW-0249">Electron transport</keyword>
<keyword evidence="5 12" id="KW-0812">Transmembrane</keyword>
<feature type="transmembrane region" description="Helical" evidence="12">
    <location>
        <begin position="55"/>
        <end position="75"/>
    </location>
</feature>
<comment type="subcellular location">
    <subcellularLocation>
        <location evidence="1">Cell membrane</location>
        <topology evidence="1">Multi-pass membrane protein</topology>
    </subcellularLocation>
</comment>
<evidence type="ECO:0000256" key="5">
    <source>
        <dbReference type="ARBA" id="ARBA00022692"/>
    </source>
</evidence>
<keyword evidence="10 12" id="KW-0472">Membrane</keyword>
<dbReference type="CDD" id="cd09625">
    <property type="entry name" value="DOMON_like_cytochrome"/>
    <property type="match status" value="1"/>
</dbReference>
<feature type="region of interest" description="Disordered" evidence="11">
    <location>
        <begin position="200"/>
        <end position="263"/>
    </location>
</feature>
<evidence type="ECO:0000256" key="4">
    <source>
        <dbReference type="ARBA" id="ARBA00022617"/>
    </source>
</evidence>
<evidence type="ECO:0000313" key="15">
    <source>
        <dbReference type="Proteomes" id="UP001314635"/>
    </source>
</evidence>
<dbReference type="Proteomes" id="UP001314635">
    <property type="component" value="Unassembled WGS sequence"/>
</dbReference>
<evidence type="ECO:0000259" key="13">
    <source>
        <dbReference type="SMART" id="SM00887"/>
    </source>
</evidence>
<evidence type="ECO:0000256" key="9">
    <source>
        <dbReference type="ARBA" id="ARBA00023004"/>
    </source>
</evidence>
<protein>
    <submittedName>
        <fullName evidence="14">Cytochrome b/b6 domain-containing protein</fullName>
    </submittedName>
</protein>
<name>A0ABS5GIA5_9BRAD</name>
<feature type="transmembrane region" description="Helical" evidence="12">
    <location>
        <begin position="144"/>
        <end position="164"/>
    </location>
</feature>
<gene>
    <name evidence="14" type="ORF">JQ619_34520</name>
</gene>
<keyword evidence="3" id="KW-1003">Cell membrane</keyword>
<comment type="caution">
    <text evidence="14">The sequence shown here is derived from an EMBL/GenBank/DDBJ whole genome shotgun (WGS) entry which is preliminary data.</text>
</comment>
<accession>A0ABS5GIA5</accession>
<organism evidence="14 15">
    <name type="scientific">Bradyrhizobium denitrificans</name>
    <dbReference type="NCBI Taxonomy" id="2734912"/>
    <lineage>
        <taxon>Bacteria</taxon>
        <taxon>Pseudomonadati</taxon>
        <taxon>Pseudomonadota</taxon>
        <taxon>Alphaproteobacteria</taxon>
        <taxon>Hyphomicrobiales</taxon>
        <taxon>Nitrobacteraceae</taxon>
        <taxon>Bradyrhizobium</taxon>
    </lineage>
</organism>
<proteinExistence type="predicted"/>
<evidence type="ECO:0000256" key="8">
    <source>
        <dbReference type="ARBA" id="ARBA00022989"/>
    </source>
</evidence>
<keyword evidence="6" id="KW-0479">Metal-binding</keyword>
<feature type="domain" description="Cytochrome c-552/DMSO reductase-like haem-binding" evidence="13">
    <location>
        <begin position="313"/>
        <end position="636"/>
    </location>
</feature>
<dbReference type="InterPro" id="IPR011577">
    <property type="entry name" value="Cyt_b561_bac/Ni-Hgenase"/>
</dbReference>
<feature type="compositionally biased region" description="Pro residues" evidence="11">
    <location>
        <begin position="215"/>
        <end position="226"/>
    </location>
</feature>
<dbReference type="EMBL" id="JAFCLK010000050">
    <property type="protein sequence ID" value="MBR1140875.1"/>
    <property type="molecule type" value="Genomic_DNA"/>
</dbReference>